<keyword evidence="1" id="KW-0732">Signal</keyword>
<dbReference type="GO" id="GO:0050808">
    <property type="term" value="P:synapse organization"/>
    <property type="evidence" value="ECO:0007669"/>
    <property type="project" value="TreeGrafter"/>
</dbReference>
<gene>
    <name evidence="4" type="ORF">OXX778_LOCUS9614</name>
</gene>
<evidence type="ECO:0000313" key="5">
    <source>
        <dbReference type="Proteomes" id="UP000663879"/>
    </source>
</evidence>
<reference evidence="4" key="1">
    <citation type="submission" date="2021-02" db="EMBL/GenBank/DDBJ databases">
        <authorList>
            <person name="Nowell W R."/>
        </authorList>
    </citation>
    <scope>NUCLEOTIDE SEQUENCE</scope>
    <source>
        <strain evidence="4">Ploen Becks lab</strain>
    </source>
</reference>
<dbReference type="GO" id="GO:0008046">
    <property type="term" value="F:axon guidance receptor activity"/>
    <property type="evidence" value="ECO:0007669"/>
    <property type="project" value="TreeGrafter"/>
</dbReference>
<dbReference type="InterPro" id="IPR013783">
    <property type="entry name" value="Ig-like_fold"/>
</dbReference>
<dbReference type="GO" id="GO:0007156">
    <property type="term" value="P:homophilic cell adhesion via plasma membrane adhesion molecules"/>
    <property type="evidence" value="ECO:0007669"/>
    <property type="project" value="TreeGrafter"/>
</dbReference>
<dbReference type="SUPFAM" id="SSF48726">
    <property type="entry name" value="Immunoglobulin"/>
    <property type="match status" value="4"/>
</dbReference>
<dbReference type="GO" id="GO:0030424">
    <property type="term" value="C:axon"/>
    <property type="evidence" value="ECO:0007669"/>
    <property type="project" value="TreeGrafter"/>
</dbReference>
<dbReference type="InterPro" id="IPR007110">
    <property type="entry name" value="Ig-like_dom"/>
</dbReference>
<proteinExistence type="predicted"/>
<dbReference type="AlphaFoldDB" id="A0A813X3A8"/>
<feature type="domain" description="Ig-like" evidence="3">
    <location>
        <begin position="412"/>
        <end position="478"/>
    </location>
</feature>
<dbReference type="InterPro" id="IPR050958">
    <property type="entry name" value="Cell_Adh-Cytoskel_Orgn"/>
</dbReference>
<dbReference type="InterPro" id="IPR013098">
    <property type="entry name" value="Ig_I-set"/>
</dbReference>
<sequence>MFIPSKLEITQKYSINAVETESIKLNCQIGDLTEKFDSIIWTLNNEKLEPDNPNLIINQDSNLLVIKEAKLTDTGLYTCTAQSNSSIYSTKINLNINKKQIKTTQIESKTKLIKASVNQSISLDCAWWFTNSENLFDSSLEYTIEWKLNSTKIDVENNSKKFEFLDNFKTLLQVKNIQLTEAHDIYSCSLKMFDNSERQSVFRLSVGMVPYMKNSNSNYNQISKWFYKFDSVILECPLVGYPEPTITWLQDSNELNSQLRQFKIDGNSLTIFQLDDLQQGVYSCNATNDFGSNKIDFSIGIARPIRVKDLTEKSIKVNKNDMVHMKCDYSSGSPEPNISWFFNDTKIDTLDQKYSIESNKLLIKKASENNNGVFKCILSNGFFEDKSLLFNLKVQERVVIRFYPENPVFLVGKEGRITCVIDNGAVSSELIWLKNDAPLKIGQKYQTDKNDLIIKNVKTSDSGKYSCSVNYNGEEKVTKSVDVKVIDKSIKIECEDKSSYNNCKLVVSRGLCGKFAKYCCKTCKQAGFTVKQN</sequence>
<evidence type="ECO:0000313" key="4">
    <source>
        <dbReference type="EMBL" id="CAF0864587.1"/>
    </source>
</evidence>
<dbReference type="PROSITE" id="PS50835">
    <property type="entry name" value="IG_LIKE"/>
    <property type="match status" value="4"/>
</dbReference>
<dbReference type="Pfam" id="PF07679">
    <property type="entry name" value="I-set"/>
    <property type="match status" value="2"/>
</dbReference>
<dbReference type="OrthoDB" id="10056271at2759"/>
<protein>
    <recommendedName>
        <fullName evidence="3">Ig-like domain-containing protein</fullName>
    </recommendedName>
</protein>
<keyword evidence="5" id="KW-1185">Reference proteome</keyword>
<dbReference type="Pfam" id="PF13927">
    <property type="entry name" value="Ig_3"/>
    <property type="match status" value="2"/>
</dbReference>
<dbReference type="Gene3D" id="2.60.40.10">
    <property type="entry name" value="Immunoglobulins"/>
    <property type="match status" value="4"/>
</dbReference>
<dbReference type="InterPro" id="IPR003599">
    <property type="entry name" value="Ig_sub"/>
</dbReference>
<comment type="caution">
    <text evidence="4">The sequence shown here is derived from an EMBL/GenBank/DDBJ whole genome shotgun (WGS) entry which is preliminary data.</text>
</comment>
<keyword evidence="2" id="KW-1015">Disulfide bond</keyword>
<dbReference type="SMART" id="SM00408">
    <property type="entry name" value="IGc2"/>
    <property type="match status" value="4"/>
</dbReference>
<dbReference type="PANTHER" id="PTHR45080">
    <property type="entry name" value="CONTACTIN 5"/>
    <property type="match status" value="1"/>
</dbReference>
<evidence type="ECO:0000256" key="1">
    <source>
        <dbReference type="ARBA" id="ARBA00022729"/>
    </source>
</evidence>
<dbReference type="GO" id="GO:0043025">
    <property type="term" value="C:neuronal cell body"/>
    <property type="evidence" value="ECO:0007669"/>
    <property type="project" value="TreeGrafter"/>
</dbReference>
<dbReference type="SMART" id="SM00409">
    <property type="entry name" value="IG"/>
    <property type="match status" value="5"/>
</dbReference>
<evidence type="ECO:0000256" key="2">
    <source>
        <dbReference type="ARBA" id="ARBA00023157"/>
    </source>
</evidence>
<accession>A0A813X3A8</accession>
<dbReference type="GO" id="GO:0005886">
    <property type="term" value="C:plasma membrane"/>
    <property type="evidence" value="ECO:0007669"/>
    <property type="project" value="TreeGrafter"/>
</dbReference>
<name>A0A813X3A8_9BILA</name>
<dbReference type="InterPro" id="IPR003598">
    <property type="entry name" value="Ig_sub2"/>
</dbReference>
<feature type="domain" description="Ig-like" evidence="3">
    <location>
        <begin position="4"/>
        <end position="95"/>
    </location>
</feature>
<evidence type="ECO:0000259" key="3">
    <source>
        <dbReference type="PROSITE" id="PS50835"/>
    </source>
</evidence>
<feature type="domain" description="Ig-like" evidence="3">
    <location>
        <begin position="230"/>
        <end position="300"/>
    </location>
</feature>
<dbReference type="Proteomes" id="UP000663879">
    <property type="component" value="Unassembled WGS sequence"/>
</dbReference>
<dbReference type="EMBL" id="CAJNOC010001434">
    <property type="protein sequence ID" value="CAF0864587.1"/>
    <property type="molecule type" value="Genomic_DNA"/>
</dbReference>
<dbReference type="PANTHER" id="PTHR45080:SF8">
    <property type="entry name" value="IG-LIKE DOMAIN-CONTAINING PROTEIN"/>
    <property type="match status" value="1"/>
</dbReference>
<feature type="domain" description="Ig-like" evidence="3">
    <location>
        <begin position="304"/>
        <end position="389"/>
    </location>
</feature>
<dbReference type="InterPro" id="IPR036179">
    <property type="entry name" value="Ig-like_dom_sf"/>
</dbReference>
<organism evidence="4 5">
    <name type="scientific">Brachionus calyciflorus</name>
    <dbReference type="NCBI Taxonomy" id="104777"/>
    <lineage>
        <taxon>Eukaryota</taxon>
        <taxon>Metazoa</taxon>
        <taxon>Spiralia</taxon>
        <taxon>Gnathifera</taxon>
        <taxon>Rotifera</taxon>
        <taxon>Eurotatoria</taxon>
        <taxon>Monogononta</taxon>
        <taxon>Pseudotrocha</taxon>
        <taxon>Ploima</taxon>
        <taxon>Brachionidae</taxon>
        <taxon>Brachionus</taxon>
    </lineage>
</organism>